<protein>
    <recommendedName>
        <fullName evidence="18">Neurotransmitter-gated ion-channel transmembrane domain-containing protein</fullName>
    </recommendedName>
</protein>
<dbReference type="AlphaFoldDB" id="R7UW92"/>
<dbReference type="EMBL" id="AMQN01006821">
    <property type="status" value="NOT_ANNOTATED_CDS"/>
    <property type="molecule type" value="Genomic_DNA"/>
</dbReference>
<keyword evidence="13" id="KW-0628">Postsynaptic cell membrane</keyword>
<feature type="compositionally biased region" description="Basic residues" evidence="16">
    <location>
        <begin position="172"/>
        <end position="185"/>
    </location>
</feature>
<evidence type="ECO:0000256" key="9">
    <source>
        <dbReference type="ARBA" id="ARBA00023157"/>
    </source>
</evidence>
<evidence type="ECO:0000256" key="7">
    <source>
        <dbReference type="ARBA" id="ARBA00023065"/>
    </source>
</evidence>
<keyword evidence="21" id="KW-1185">Reference proteome</keyword>
<dbReference type="OMA" id="WEMEHAV"/>
<accession>R7UW92</accession>
<dbReference type="InterPro" id="IPR038050">
    <property type="entry name" value="Neuro_actylchol_rec"/>
</dbReference>
<dbReference type="InterPro" id="IPR006029">
    <property type="entry name" value="Neurotrans-gated_channel_TM"/>
</dbReference>
<evidence type="ECO:0000256" key="12">
    <source>
        <dbReference type="ARBA" id="ARBA00023214"/>
    </source>
</evidence>
<dbReference type="Proteomes" id="UP000014760">
    <property type="component" value="Unassembled WGS sequence"/>
</dbReference>
<keyword evidence="12" id="KW-0868">Chloride</keyword>
<reference evidence="21" key="1">
    <citation type="submission" date="2012-12" db="EMBL/GenBank/DDBJ databases">
        <authorList>
            <person name="Hellsten U."/>
            <person name="Grimwood J."/>
            <person name="Chapman J.A."/>
            <person name="Shapiro H."/>
            <person name="Aerts A."/>
            <person name="Otillar R.P."/>
            <person name="Terry A.Y."/>
            <person name="Boore J.L."/>
            <person name="Simakov O."/>
            <person name="Marletaz F."/>
            <person name="Cho S.-J."/>
            <person name="Edsinger-Gonzales E."/>
            <person name="Havlak P."/>
            <person name="Kuo D.-H."/>
            <person name="Larsson T."/>
            <person name="Lv J."/>
            <person name="Arendt D."/>
            <person name="Savage R."/>
            <person name="Osoegawa K."/>
            <person name="de Jong P."/>
            <person name="Lindberg D.R."/>
            <person name="Seaver E.C."/>
            <person name="Weisblat D.A."/>
            <person name="Putnam N.H."/>
            <person name="Grigoriev I.V."/>
            <person name="Rokhsar D.S."/>
        </authorList>
    </citation>
    <scope>NUCLEOTIDE SEQUENCE</scope>
    <source>
        <strain evidence="21">I ESC-2004</strain>
    </source>
</reference>
<feature type="region of interest" description="Disordered" evidence="16">
    <location>
        <begin position="172"/>
        <end position="197"/>
    </location>
</feature>
<keyword evidence="10" id="KW-0869">Chloride channel</keyword>
<keyword evidence="5 17" id="KW-1133">Transmembrane helix</keyword>
<keyword evidence="3 17" id="KW-0812">Transmembrane</keyword>
<dbReference type="GO" id="GO:0034707">
    <property type="term" value="C:chloride channel complex"/>
    <property type="evidence" value="ECO:0007669"/>
    <property type="project" value="UniProtKB-KW"/>
</dbReference>
<evidence type="ECO:0000256" key="14">
    <source>
        <dbReference type="ARBA" id="ARBA00023303"/>
    </source>
</evidence>
<dbReference type="CDD" id="cd19049">
    <property type="entry name" value="LGIC_TM_anion"/>
    <property type="match status" value="1"/>
</dbReference>
<dbReference type="Gene3D" id="1.20.58.390">
    <property type="entry name" value="Neurotransmitter-gated ion-channel transmembrane domain"/>
    <property type="match status" value="1"/>
</dbReference>
<evidence type="ECO:0000313" key="20">
    <source>
        <dbReference type="EnsemblMetazoa" id="CapteP197524"/>
    </source>
</evidence>
<evidence type="ECO:0000259" key="18">
    <source>
        <dbReference type="Pfam" id="PF02932"/>
    </source>
</evidence>
<evidence type="ECO:0000256" key="3">
    <source>
        <dbReference type="ARBA" id="ARBA00022692"/>
    </source>
</evidence>
<keyword evidence="1" id="KW-0813">Transport</keyword>
<dbReference type="HOGENOM" id="CLU_010920_4_0_1"/>
<keyword evidence="2" id="KW-1003">Cell membrane</keyword>
<keyword evidence="6" id="KW-0770">Synapse</keyword>
<dbReference type="Pfam" id="PF02932">
    <property type="entry name" value="Neur_chan_memb"/>
    <property type="match status" value="1"/>
</dbReference>
<evidence type="ECO:0000256" key="11">
    <source>
        <dbReference type="ARBA" id="ARBA00023180"/>
    </source>
</evidence>
<dbReference type="FunFam" id="1.20.58.390:FF:000067">
    <property type="entry name" value="Glycine receptor subunit alpha-2"/>
    <property type="match status" value="1"/>
</dbReference>
<dbReference type="OrthoDB" id="8890589at2759"/>
<dbReference type="InterPro" id="IPR006028">
    <property type="entry name" value="GABAA/Glycine_rcpt"/>
</dbReference>
<comment type="subcellular location">
    <subcellularLocation>
        <location evidence="15">Postsynaptic cell membrane</location>
        <topology evidence="15">Multi-pass membrane protein</topology>
    </subcellularLocation>
</comment>
<evidence type="ECO:0000256" key="15">
    <source>
        <dbReference type="ARBA" id="ARBA00034104"/>
    </source>
</evidence>
<evidence type="ECO:0000256" key="10">
    <source>
        <dbReference type="ARBA" id="ARBA00023173"/>
    </source>
</evidence>
<keyword evidence="11" id="KW-0325">Glycoprotein</keyword>
<dbReference type="GO" id="GO:0005254">
    <property type="term" value="F:chloride channel activity"/>
    <property type="evidence" value="ECO:0007669"/>
    <property type="project" value="UniProtKB-KW"/>
</dbReference>
<dbReference type="InterPro" id="IPR006201">
    <property type="entry name" value="Neur_channel"/>
</dbReference>
<evidence type="ECO:0000256" key="17">
    <source>
        <dbReference type="SAM" id="Phobius"/>
    </source>
</evidence>
<dbReference type="EMBL" id="KB299236">
    <property type="protein sequence ID" value="ELU08207.1"/>
    <property type="molecule type" value="Genomic_DNA"/>
</dbReference>
<evidence type="ECO:0000256" key="5">
    <source>
        <dbReference type="ARBA" id="ARBA00022989"/>
    </source>
</evidence>
<evidence type="ECO:0000256" key="13">
    <source>
        <dbReference type="ARBA" id="ARBA00023257"/>
    </source>
</evidence>
<evidence type="ECO:0000256" key="2">
    <source>
        <dbReference type="ARBA" id="ARBA00022475"/>
    </source>
</evidence>
<feature type="domain" description="Neurotransmitter-gated ion-channel transmembrane" evidence="18">
    <location>
        <begin position="40"/>
        <end position="142"/>
    </location>
</feature>
<evidence type="ECO:0000256" key="16">
    <source>
        <dbReference type="SAM" id="MobiDB-lite"/>
    </source>
</evidence>
<feature type="transmembrane region" description="Helical" evidence="17">
    <location>
        <begin position="36"/>
        <end position="59"/>
    </location>
</feature>
<dbReference type="GO" id="GO:0045211">
    <property type="term" value="C:postsynaptic membrane"/>
    <property type="evidence" value="ECO:0007669"/>
    <property type="project" value="UniProtKB-SubCell"/>
</dbReference>
<evidence type="ECO:0000256" key="1">
    <source>
        <dbReference type="ARBA" id="ARBA00022448"/>
    </source>
</evidence>
<keyword evidence="4" id="KW-0732">Signal</keyword>
<dbReference type="PANTHER" id="PTHR18945">
    <property type="entry name" value="NEUROTRANSMITTER GATED ION CHANNEL"/>
    <property type="match status" value="1"/>
</dbReference>
<dbReference type="EnsemblMetazoa" id="CapteT197524">
    <property type="protein sequence ID" value="CapteP197524"/>
    <property type="gene ID" value="CapteG197524"/>
</dbReference>
<feature type="transmembrane region" description="Helical" evidence="17">
    <location>
        <begin position="98"/>
        <end position="120"/>
    </location>
</feature>
<keyword evidence="9" id="KW-1015">Disulfide bond</keyword>
<evidence type="ECO:0000256" key="4">
    <source>
        <dbReference type="ARBA" id="ARBA00022729"/>
    </source>
</evidence>
<evidence type="ECO:0000313" key="19">
    <source>
        <dbReference type="EMBL" id="ELU08207.1"/>
    </source>
</evidence>
<dbReference type="SUPFAM" id="SSF90112">
    <property type="entry name" value="Neurotransmitter-gated ion-channel transmembrane pore"/>
    <property type="match status" value="1"/>
</dbReference>
<feature type="transmembrane region" description="Helical" evidence="17">
    <location>
        <begin position="66"/>
        <end position="86"/>
    </location>
</feature>
<keyword evidence="8 17" id="KW-0472">Membrane</keyword>
<dbReference type="PRINTS" id="PR00253">
    <property type="entry name" value="GABAARECEPTR"/>
</dbReference>
<proteinExistence type="predicted"/>
<gene>
    <name evidence="19" type="ORF">CAPTEDRAFT_197524</name>
</gene>
<organism evidence="19">
    <name type="scientific">Capitella teleta</name>
    <name type="common">Polychaete worm</name>
    <dbReference type="NCBI Taxonomy" id="283909"/>
    <lineage>
        <taxon>Eukaryota</taxon>
        <taxon>Metazoa</taxon>
        <taxon>Spiralia</taxon>
        <taxon>Lophotrochozoa</taxon>
        <taxon>Annelida</taxon>
        <taxon>Polychaeta</taxon>
        <taxon>Sedentaria</taxon>
        <taxon>Scolecida</taxon>
        <taxon>Capitellidae</taxon>
        <taxon>Capitella</taxon>
    </lineage>
</organism>
<evidence type="ECO:0000256" key="8">
    <source>
        <dbReference type="ARBA" id="ARBA00023136"/>
    </source>
</evidence>
<feature type="transmembrane region" description="Helical" evidence="17">
    <location>
        <begin position="206"/>
        <end position="226"/>
    </location>
</feature>
<evidence type="ECO:0000256" key="6">
    <source>
        <dbReference type="ARBA" id="ARBA00023018"/>
    </source>
</evidence>
<keyword evidence="14" id="KW-0407">Ion channel</keyword>
<keyword evidence="7" id="KW-0406">Ion transport</keyword>
<dbReference type="GO" id="GO:0004888">
    <property type="term" value="F:transmembrane signaling receptor activity"/>
    <property type="evidence" value="ECO:0007669"/>
    <property type="project" value="InterPro"/>
</dbReference>
<evidence type="ECO:0000313" key="21">
    <source>
        <dbReference type="Proteomes" id="UP000014760"/>
    </source>
</evidence>
<reference evidence="20" key="3">
    <citation type="submission" date="2015-06" db="UniProtKB">
        <authorList>
            <consortium name="EnsemblMetazoa"/>
        </authorList>
    </citation>
    <scope>IDENTIFICATION</scope>
</reference>
<dbReference type="InterPro" id="IPR036719">
    <property type="entry name" value="Neuro-gated_channel_TM_sf"/>
</dbReference>
<dbReference type="STRING" id="283909.R7UW92"/>
<name>R7UW92_CAPTE</name>
<sequence>MSLNFKQLHLKSGFRKKWNYSRLSCQFYLVRSLGYYIIQIYVPSMLIVVLSWVSFWLSWEAVPARVALGIMTVLTMVTLISSTNASLPKISYLKSIDIFLVICFVMVFGAIIEYAVVSYVGNGWKRSQRDAGKRLEKQKMEAAAQHESRRRFSLDMPDSPLVEMRLIARRSHSCGRKSPRRRRRQTSSSMIRSPRHPTSIDNGSRIIFPLFFFMFNVLYWSIYLQISSRQDTTGFNLT</sequence>
<reference evidence="19 21" key="2">
    <citation type="journal article" date="2013" name="Nature">
        <title>Insights into bilaterian evolution from three spiralian genomes.</title>
        <authorList>
            <person name="Simakov O."/>
            <person name="Marletaz F."/>
            <person name="Cho S.J."/>
            <person name="Edsinger-Gonzales E."/>
            <person name="Havlak P."/>
            <person name="Hellsten U."/>
            <person name="Kuo D.H."/>
            <person name="Larsson T."/>
            <person name="Lv J."/>
            <person name="Arendt D."/>
            <person name="Savage R."/>
            <person name="Osoegawa K."/>
            <person name="de Jong P."/>
            <person name="Grimwood J."/>
            <person name="Chapman J.A."/>
            <person name="Shapiro H."/>
            <person name="Aerts A."/>
            <person name="Otillar R.P."/>
            <person name="Terry A.Y."/>
            <person name="Boore J.L."/>
            <person name="Grigoriev I.V."/>
            <person name="Lindberg D.R."/>
            <person name="Seaver E.C."/>
            <person name="Weisblat D.A."/>
            <person name="Putnam N.H."/>
            <person name="Rokhsar D.S."/>
        </authorList>
    </citation>
    <scope>NUCLEOTIDE SEQUENCE</scope>
    <source>
        <strain evidence="19 21">I ESC-2004</strain>
    </source>
</reference>